<sequence>MSAVADGPTPADPSARFVAPLFVPSAPAGVPGPAGGDDVLTPDTVVTPGPPVASLAPKAEFRPA</sequence>
<reference evidence="2 3" key="1">
    <citation type="submission" date="2024-07" db="EMBL/GenBank/DDBJ databases">
        <authorList>
            <person name="Thanompreechachai J."/>
            <person name="Duangmal K."/>
        </authorList>
    </citation>
    <scope>NUCLEOTIDE SEQUENCE [LARGE SCALE GENOMIC DNA]</scope>
    <source>
        <strain evidence="2 3">KCTC 19886</strain>
    </source>
</reference>
<proteinExistence type="predicted"/>
<name>A0ABV3P4S8_9ACTN</name>
<gene>
    <name evidence="2" type="ORF">AB1207_06540</name>
</gene>
<feature type="compositionally biased region" description="Low complexity" evidence="1">
    <location>
        <begin position="26"/>
        <end position="47"/>
    </location>
</feature>
<feature type="region of interest" description="Disordered" evidence="1">
    <location>
        <begin position="26"/>
        <end position="64"/>
    </location>
</feature>
<dbReference type="RefSeq" id="WP_367637089.1">
    <property type="nucleotide sequence ID" value="NZ_JBFNQN010000004.1"/>
</dbReference>
<dbReference type="Proteomes" id="UP001555826">
    <property type="component" value="Unassembled WGS sequence"/>
</dbReference>
<evidence type="ECO:0000256" key="1">
    <source>
        <dbReference type="SAM" id="MobiDB-lite"/>
    </source>
</evidence>
<keyword evidence="3" id="KW-1185">Reference proteome</keyword>
<protein>
    <submittedName>
        <fullName evidence="2">Uncharacterized protein</fullName>
    </submittedName>
</protein>
<comment type="caution">
    <text evidence="2">The sequence shown here is derived from an EMBL/GenBank/DDBJ whole genome shotgun (WGS) entry which is preliminary data.</text>
</comment>
<dbReference type="EMBL" id="JBFNQN010000004">
    <property type="protein sequence ID" value="MEW9264398.1"/>
    <property type="molecule type" value="Genomic_DNA"/>
</dbReference>
<accession>A0ABV3P4S8</accession>
<evidence type="ECO:0000313" key="2">
    <source>
        <dbReference type="EMBL" id="MEW9264398.1"/>
    </source>
</evidence>
<organism evidence="2 3">
    <name type="scientific">Kineococcus endophyticus</name>
    <dbReference type="NCBI Taxonomy" id="1181883"/>
    <lineage>
        <taxon>Bacteria</taxon>
        <taxon>Bacillati</taxon>
        <taxon>Actinomycetota</taxon>
        <taxon>Actinomycetes</taxon>
        <taxon>Kineosporiales</taxon>
        <taxon>Kineosporiaceae</taxon>
        <taxon>Kineococcus</taxon>
    </lineage>
</organism>
<evidence type="ECO:0000313" key="3">
    <source>
        <dbReference type="Proteomes" id="UP001555826"/>
    </source>
</evidence>